<dbReference type="Gene3D" id="2.130.10.10">
    <property type="entry name" value="YVTN repeat-like/Quinoprotein amine dehydrogenase"/>
    <property type="match status" value="2"/>
</dbReference>
<keyword evidence="1" id="KW-0853">WD repeat</keyword>
<comment type="caution">
    <text evidence="3">The sequence shown here is derived from an EMBL/GenBank/DDBJ whole genome shotgun (WGS) entry which is preliminary data.</text>
</comment>
<sequence length="744" mass="83803">MSSSPSPGGGSGGSNNDVERNTNDAPESRQPTVLSGGSGGNYTLLQSDFRDEHGERIFEDPGGPEGAGDDETGEDWEDEDDNDDDDDAEYHDAEEVLRQYGIEIEEEEEVVDDDDDDDEDEDEDEDDEDDEDDDDDNDYVDEGRPIPYLTQRQLNLILQGETLHNVLLSVTDLGRGGGDDGDDDEEEIGRYGRMRRRRQQRDPNRFPKVPSEEGRKLMDSGVFGATERLRADNRSILDLVTDNNNSHTLRPRVAPRRRPVPLRLLDRELGSGGAATDWLLTKKMIAQSMVPATQADMILRYDAPVYLGQFSDDGNFFYSATKDFRVRMYDTSNVNDWHHYKTVVHPSGRWTMTDAALSPDNRWLAFTSMMPQVCLAPTDPNDEGDPYLLDLSSHGANDADNHYHSFAIFSVRFSGDGRELVAGTNASSIIVYDIESRRVLHHIDGHDHDVNAVCFGDRTSPHLLYSGSDDATIKVWDRRSLGDGRPAGAFVGHCEGVTYIDSKGDGRYILSNGKDQTMRLWDLRMAMSTADFERLDPAQLTRYSLYDYRFQRYNDDLYFKHQYDNSVVAFRGHRVERTLIRCHFSPPGSSDGRYVYAASHSGKVYIWNLDATLAGIIDVREATRQTLAAASAEERTARGEEEDAGSGSGGDGREAWRYRQRQRLRQRQYVQGPLCVRDASWHPTAPILVASGFDAESMESGTCSVHSCDIAQDGDAGGREHRLYDERMKPLTTWQPSRRNMSWW</sequence>
<dbReference type="InterPro" id="IPR051859">
    <property type="entry name" value="DCAF"/>
</dbReference>
<name>A0A167X030_9HYPO</name>
<feature type="repeat" description="WD" evidence="1">
    <location>
        <begin position="401"/>
        <end position="442"/>
    </location>
</feature>
<dbReference type="FunFam" id="2.130.10.10:FF:000557">
    <property type="entry name" value="WD repeat protein"/>
    <property type="match status" value="1"/>
</dbReference>
<feature type="compositionally biased region" description="Acidic residues" evidence="2">
    <location>
        <begin position="103"/>
        <end position="140"/>
    </location>
</feature>
<feature type="repeat" description="WD" evidence="1">
    <location>
        <begin position="490"/>
        <end position="531"/>
    </location>
</feature>
<feature type="region of interest" description="Disordered" evidence="2">
    <location>
        <begin position="1"/>
        <end position="146"/>
    </location>
</feature>
<dbReference type="AlphaFoldDB" id="A0A167X030"/>
<feature type="repeat" description="WD" evidence="1">
    <location>
        <begin position="443"/>
        <end position="477"/>
    </location>
</feature>
<evidence type="ECO:0000313" key="4">
    <source>
        <dbReference type="Proteomes" id="UP000076874"/>
    </source>
</evidence>
<feature type="compositionally biased region" description="Basic and acidic residues" evidence="2">
    <location>
        <begin position="48"/>
        <end position="59"/>
    </location>
</feature>
<dbReference type="Pfam" id="PF00400">
    <property type="entry name" value="WD40"/>
    <property type="match status" value="3"/>
</dbReference>
<reference evidence="3 4" key="1">
    <citation type="journal article" date="2016" name="Genome Biol. Evol.">
        <title>Divergent and convergent evolution of fungal pathogenicity.</title>
        <authorList>
            <person name="Shang Y."/>
            <person name="Xiao G."/>
            <person name="Zheng P."/>
            <person name="Cen K."/>
            <person name="Zhan S."/>
            <person name="Wang C."/>
        </authorList>
    </citation>
    <scope>NUCLEOTIDE SEQUENCE [LARGE SCALE GENOMIC DNA]</scope>
    <source>
        <strain evidence="3 4">RCEF 264</strain>
    </source>
</reference>
<feature type="region of interest" description="Disordered" evidence="2">
    <location>
        <begin position="174"/>
        <end position="214"/>
    </location>
</feature>
<organism evidence="3 4">
    <name type="scientific">Niveomyces insectorum RCEF 264</name>
    <dbReference type="NCBI Taxonomy" id="1081102"/>
    <lineage>
        <taxon>Eukaryota</taxon>
        <taxon>Fungi</taxon>
        <taxon>Dikarya</taxon>
        <taxon>Ascomycota</taxon>
        <taxon>Pezizomycotina</taxon>
        <taxon>Sordariomycetes</taxon>
        <taxon>Hypocreomycetidae</taxon>
        <taxon>Hypocreales</taxon>
        <taxon>Cordycipitaceae</taxon>
        <taxon>Niveomyces</taxon>
    </lineage>
</organism>
<dbReference type="PANTHER" id="PTHR19847">
    <property type="entry name" value="DDB1- AND CUL4-ASSOCIATED FACTOR 11"/>
    <property type="match status" value="1"/>
</dbReference>
<feature type="compositionally biased region" description="Acidic residues" evidence="2">
    <location>
        <begin position="67"/>
        <end position="89"/>
    </location>
</feature>
<dbReference type="InterPro" id="IPR036322">
    <property type="entry name" value="WD40_repeat_dom_sf"/>
</dbReference>
<evidence type="ECO:0000256" key="2">
    <source>
        <dbReference type="SAM" id="MobiDB-lite"/>
    </source>
</evidence>
<dbReference type="SMART" id="SM00320">
    <property type="entry name" value="WD40"/>
    <property type="match status" value="5"/>
</dbReference>
<keyword evidence="4" id="KW-1185">Reference proteome</keyword>
<protein>
    <submittedName>
        <fullName evidence="3">WD repeat protein</fullName>
    </submittedName>
</protein>
<feature type="compositionally biased region" description="Polar residues" evidence="2">
    <location>
        <begin position="23"/>
        <end position="46"/>
    </location>
</feature>
<dbReference type="PANTHER" id="PTHR19847:SF7">
    <property type="entry name" value="DDB1- AND CUL4-ASSOCIATED FACTOR 11"/>
    <property type="match status" value="1"/>
</dbReference>
<accession>A0A167X030</accession>
<dbReference type="STRING" id="1081102.A0A167X030"/>
<evidence type="ECO:0000256" key="1">
    <source>
        <dbReference type="PROSITE-ProRule" id="PRU00221"/>
    </source>
</evidence>
<dbReference type="PROSITE" id="PS50082">
    <property type="entry name" value="WD_REPEATS_2"/>
    <property type="match status" value="3"/>
</dbReference>
<evidence type="ECO:0000313" key="3">
    <source>
        <dbReference type="EMBL" id="OAA64373.1"/>
    </source>
</evidence>
<proteinExistence type="predicted"/>
<feature type="region of interest" description="Disordered" evidence="2">
    <location>
        <begin position="628"/>
        <end position="654"/>
    </location>
</feature>
<dbReference type="GO" id="GO:0080008">
    <property type="term" value="C:Cul4-RING E3 ubiquitin ligase complex"/>
    <property type="evidence" value="ECO:0007669"/>
    <property type="project" value="TreeGrafter"/>
</dbReference>
<dbReference type="EMBL" id="AZHD01000004">
    <property type="protein sequence ID" value="OAA64373.1"/>
    <property type="molecule type" value="Genomic_DNA"/>
</dbReference>
<feature type="compositionally biased region" description="Basic and acidic residues" evidence="2">
    <location>
        <begin position="200"/>
        <end position="214"/>
    </location>
</feature>
<dbReference type="OrthoDB" id="63070at2759"/>
<dbReference type="PROSITE" id="PS50294">
    <property type="entry name" value="WD_REPEATS_REGION"/>
    <property type="match status" value="2"/>
</dbReference>
<gene>
    <name evidence="3" type="ORF">SPI_03020</name>
</gene>
<dbReference type="GO" id="GO:0043161">
    <property type="term" value="P:proteasome-mediated ubiquitin-dependent protein catabolic process"/>
    <property type="evidence" value="ECO:0007669"/>
    <property type="project" value="TreeGrafter"/>
</dbReference>
<dbReference type="InterPro" id="IPR015943">
    <property type="entry name" value="WD40/YVTN_repeat-like_dom_sf"/>
</dbReference>
<dbReference type="Proteomes" id="UP000076874">
    <property type="component" value="Unassembled WGS sequence"/>
</dbReference>
<dbReference type="SUPFAM" id="SSF50978">
    <property type="entry name" value="WD40 repeat-like"/>
    <property type="match status" value="1"/>
</dbReference>
<dbReference type="InterPro" id="IPR001680">
    <property type="entry name" value="WD40_rpt"/>
</dbReference>